<gene>
    <name evidence="1" type="ORF">LEP1GSC016_3140</name>
</gene>
<organism evidence="1 2">
    <name type="scientific">Leptospira borgpetersenii serovar Hardjo-bovis str. Sponselee</name>
    <dbReference type="NCBI Taxonomy" id="1303729"/>
    <lineage>
        <taxon>Bacteria</taxon>
        <taxon>Pseudomonadati</taxon>
        <taxon>Spirochaetota</taxon>
        <taxon>Spirochaetia</taxon>
        <taxon>Leptospirales</taxon>
        <taxon>Leptospiraceae</taxon>
        <taxon>Leptospira</taxon>
    </lineage>
</organism>
<protein>
    <submittedName>
        <fullName evidence="1">Uncharacterized protein</fullName>
    </submittedName>
</protein>
<proteinExistence type="predicted"/>
<evidence type="ECO:0000313" key="1">
    <source>
        <dbReference type="EMBL" id="EMJ81562.1"/>
    </source>
</evidence>
<name>M6BP85_LEPBO</name>
<comment type="caution">
    <text evidence="1">The sequence shown here is derived from an EMBL/GenBank/DDBJ whole genome shotgun (WGS) entry which is preliminary data.</text>
</comment>
<evidence type="ECO:0000313" key="2">
    <source>
        <dbReference type="Proteomes" id="UP000011873"/>
    </source>
</evidence>
<sequence length="39" mass="4438">MANFCPVNLSSLFNRTKSTLRKLKATTSCFENCWRQAGI</sequence>
<reference evidence="1 2" key="1">
    <citation type="submission" date="2013-01" db="EMBL/GenBank/DDBJ databases">
        <authorList>
            <person name="Harkins D.M."/>
            <person name="Durkin A.S."/>
            <person name="Brinkac L.M."/>
            <person name="Haft D.H."/>
            <person name="Selengut J.D."/>
            <person name="Sanka R."/>
            <person name="DePew J."/>
            <person name="Purushe J."/>
            <person name="Galloway R.L."/>
            <person name="Vinetz J.M."/>
            <person name="Sutton G.G."/>
            <person name="Nierman W.C."/>
            <person name="Fouts D.E."/>
        </authorList>
    </citation>
    <scope>NUCLEOTIDE SEQUENCE [LARGE SCALE GENOMIC DNA]</scope>
    <source>
        <strain evidence="1 2">Sponselee CDC</strain>
    </source>
</reference>
<accession>M6BP85</accession>
<dbReference type="Proteomes" id="UP000011873">
    <property type="component" value="Unassembled WGS sequence"/>
</dbReference>
<dbReference type="AlphaFoldDB" id="M6BP85"/>
<dbReference type="PATRIC" id="fig|1218567.3.peg.2191"/>
<dbReference type="EMBL" id="ANMU01000082">
    <property type="protein sequence ID" value="EMJ81562.1"/>
    <property type="molecule type" value="Genomic_DNA"/>
</dbReference>